<accession>A0AAU9X8T5</accession>
<sequence>MLITCGMMRIEHILALSSQVVDIECSVFQYVRDAKELKADELDWVSTIMIKDIVHKKS</sequence>
<dbReference type="EMBL" id="CALNXJ010000034">
    <property type="protein sequence ID" value="CAH3140356.1"/>
    <property type="molecule type" value="Genomic_DNA"/>
</dbReference>
<organism evidence="1 2">
    <name type="scientific">Pocillopora meandrina</name>
    <dbReference type="NCBI Taxonomy" id="46732"/>
    <lineage>
        <taxon>Eukaryota</taxon>
        <taxon>Metazoa</taxon>
        <taxon>Cnidaria</taxon>
        <taxon>Anthozoa</taxon>
        <taxon>Hexacorallia</taxon>
        <taxon>Scleractinia</taxon>
        <taxon>Astrocoeniina</taxon>
        <taxon>Pocilloporidae</taxon>
        <taxon>Pocillopora</taxon>
    </lineage>
</organism>
<dbReference type="AlphaFoldDB" id="A0AAU9X8T5"/>
<reference evidence="1 2" key="1">
    <citation type="submission" date="2022-05" db="EMBL/GenBank/DDBJ databases">
        <authorList>
            <consortium name="Genoscope - CEA"/>
            <person name="William W."/>
        </authorList>
    </citation>
    <scope>NUCLEOTIDE SEQUENCE [LARGE SCALE GENOMIC DNA]</scope>
</reference>
<dbReference type="Proteomes" id="UP001159428">
    <property type="component" value="Unassembled WGS sequence"/>
</dbReference>
<gene>
    <name evidence="1" type="ORF">PMEA_00019431</name>
</gene>
<keyword evidence="2" id="KW-1185">Reference proteome</keyword>
<evidence type="ECO:0000313" key="1">
    <source>
        <dbReference type="EMBL" id="CAH3140356.1"/>
    </source>
</evidence>
<name>A0AAU9X8T5_9CNID</name>
<protein>
    <submittedName>
        <fullName evidence="1">Uncharacterized protein</fullName>
    </submittedName>
</protein>
<comment type="caution">
    <text evidence="1">The sequence shown here is derived from an EMBL/GenBank/DDBJ whole genome shotgun (WGS) entry which is preliminary data.</text>
</comment>
<evidence type="ECO:0000313" key="2">
    <source>
        <dbReference type="Proteomes" id="UP001159428"/>
    </source>
</evidence>
<proteinExistence type="predicted"/>